<dbReference type="OrthoDB" id="600868at2759"/>
<reference evidence="5" key="2">
    <citation type="submission" date="2022-03" db="EMBL/GenBank/DDBJ databases">
        <title>Draft title - Genomic analysis of global carrot germplasm unveils the trajectory of domestication and the origin of high carotenoid orange carrot.</title>
        <authorList>
            <person name="Iorizzo M."/>
            <person name="Ellison S."/>
            <person name="Senalik D."/>
            <person name="Macko-Podgorni A."/>
            <person name="Grzebelus D."/>
            <person name="Bostan H."/>
            <person name="Rolling W."/>
            <person name="Curaba J."/>
            <person name="Simon P."/>
        </authorList>
    </citation>
    <scope>NUCLEOTIDE SEQUENCE</scope>
    <source>
        <tissue evidence="5">Leaf</tissue>
    </source>
</reference>
<dbReference type="Pfam" id="PF01535">
    <property type="entry name" value="PPR"/>
    <property type="match status" value="4"/>
</dbReference>
<dbReference type="Gene3D" id="1.25.40.10">
    <property type="entry name" value="Tetratricopeptide repeat domain"/>
    <property type="match status" value="6"/>
</dbReference>
<dbReference type="KEGG" id="dcr:108201762"/>
<feature type="repeat" description="PPR" evidence="2">
    <location>
        <begin position="379"/>
        <end position="413"/>
    </location>
</feature>
<dbReference type="GO" id="GO:0009451">
    <property type="term" value="P:RNA modification"/>
    <property type="evidence" value="ECO:0007669"/>
    <property type="project" value="InterPro"/>
</dbReference>
<evidence type="ECO:0008006" key="7">
    <source>
        <dbReference type="Google" id="ProtNLM"/>
    </source>
</evidence>
<dbReference type="Pfam" id="PF13041">
    <property type="entry name" value="PPR_2"/>
    <property type="match status" value="3"/>
</dbReference>
<feature type="repeat" description="PPR" evidence="2">
    <location>
        <begin position="277"/>
        <end position="311"/>
    </location>
</feature>
<dbReference type="OMA" id="CNSMMTS"/>
<gene>
    <name evidence="4" type="ORF">DCAR_031115</name>
    <name evidence="5" type="ORF">DCAR_0936098</name>
</gene>
<dbReference type="PANTHER" id="PTHR47926">
    <property type="entry name" value="PENTATRICOPEPTIDE REPEAT-CONTAINING PROTEIN"/>
    <property type="match status" value="1"/>
</dbReference>
<evidence type="ECO:0000256" key="2">
    <source>
        <dbReference type="PROSITE-ProRule" id="PRU00708"/>
    </source>
</evidence>
<dbReference type="FunFam" id="1.25.40.10:FF:000090">
    <property type="entry name" value="Pentatricopeptide repeat-containing protein, chloroplastic"/>
    <property type="match status" value="1"/>
</dbReference>
<dbReference type="GO" id="GO:0003723">
    <property type="term" value="F:RNA binding"/>
    <property type="evidence" value="ECO:0007669"/>
    <property type="project" value="InterPro"/>
</dbReference>
<proteinExistence type="predicted"/>
<accession>A0A175YIK8</accession>
<dbReference type="InterPro" id="IPR002885">
    <property type="entry name" value="PPR_rpt"/>
</dbReference>
<feature type="repeat" description="PPR" evidence="2">
    <location>
        <begin position="175"/>
        <end position="209"/>
    </location>
</feature>
<feature type="repeat" description="PPR" evidence="2">
    <location>
        <begin position="74"/>
        <end position="108"/>
    </location>
</feature>
<dbReference type="EMBL" id="CP093351">
    <property type="protein sequence ID" value="WOH16543.1"/>
    <property type="molecule type" value="Genomic_DNA"/>
</dbReference>
<feature type="repeat" description="PPR" evidence="2">
    <location>
        <begin position="553"/>
        <end position="587"/>
    </location>
</feature>
<protein>
    <recommendedName>
        <fullName evidence="7">Pentacotripeptide-repeat region of PRORP domain-containing protein</fullName>
    </recommendedName>
</protein>
<dbReference type="NCBIfam" id="TIGR00756">
    <property type="entry name" value="PPR"/>
    <property type="match status" value="6"/>
</dbReference>
<dbReference type="PROSITE" id="PS51375">
    <property type="entry name" value="PPR"/>
    <property type="match status" value="6"/>
</dbReference>
<dbReference type="EMBL" id="LNRQ01000009">
    <property type="protein sequence ID" value="KZM83546.1"/>
    <property type="molecule type" value="Genomic_DNA"/>
</dbReference>
<name>A0A175YIK8_DAUCS</name>
<keyword evidence="3" id="KW-0472">Membrane</keyword>
<keyword evidence="1" id="KW-0677">Repeat</keyword>
<feature type="repeat" description="PPR" evidence="2">
    <location>
        <begin position="482"/>
        <end position="516"/>
    </location>
</feature>
<evidence type="ECO:0000313" key="6">
    <source>
        <dbReference type="Proteomes" id="UP000077755"/>
    </source>
</evidence>
<sequence>MRSKKLVNLTRAISTIACKNNPTTIPLTSLQLDTYIQPSDRDTIYSYNKAIDYQVKYGSLSYAHQLFDEMIVRDVVTWNAMISGYNKCGFFEEAVWLYRQMVVEGVCESSSTFSTVLSVCCNAGWCRRGLEVFSRAVVLGFGLNVFVVSAVISVYMGMNFFDVGFRLFSGLSERKLAVWNLVLRGCCDSGRSRELFGVFRSMGEEGVRGNALTFCYMIRGCGNDELVEEGKQVHCHVVKNGWCEVNIFVKNALVDFYSACGCLLDAEKSFVVISPKDLISWNSMVSAYGNGGLIFEALEIFSKMQYWGKKPSVRSFVGLLTLCREEKNIVLGNQIHCFVKKTGFDVGSAYVQSALIDMYGKCGEIETSVSIFQGDHEISLESCNSMMTSLLQYDMFDDVVELFAMMLAKGIRFDEVSISTTLKALSLSNCASLMGFLMLHCCVIKSGFVINSAVSCSLIDAYSRSGHVKCSHQIFEELPSVNVVSFTSIINAYARNGMGMQGLGMLKEMTEKDVKPDKVTFLCVLNGCNHSGLVEEGKMVFDLMKTVYNIPPDLKHYSCMVDLFGRAGLLEDAEELLKQAPRKDDSVLWSSLLRSCRIHRNEDVGRRVTTILMDLEPEDPEIWLQASNFYAEIGEFETSSHIREVAVARKMRLDIGNSLIETRGHL</sequence>
<keyword evidence="6" id="KW-1185">Reference proteome</keyword>
<dbReference type="InterPro" id="IPR011990">
    <property type="entry name" value="TPR-like_helical_dom_sf"/>
</dbReference>
<evidence type="ECO:0000256" key="3">
    <source>
        <dbReference type="SAM" id="Phobius"/>
    </source>
</evidence>
<dbReference type="AlphaFoldDB" id="A0A175YIK8"/>
<keyword evidence="3" id="KW-1133">Transmembrane helix</keyword>
<feature type="transmembrane region" description="Helical" evidence="3">
    <location>
        <begin position="137"/>
        <end position="158"/>
    </location>
</feature>
<dbReference type="InterPro" id="IPR046960">
    <property type="entry name" value="PPR_At4g14850-like_plant"/>
</dbReference>
<reference evidence="4" key="1">
    <citation type="journal article" date="2016" name="Nat. Genet.">
        <title>A high-quality carrot genome assembly provides new insights into carotenoid accumulation and asterid genome evolution.</title>
        <authorList>
            <person name="Iorizzo M."/>
            <person name="Ellison S."/>
            <person name="Senalik D."/>
            <person name="Zeng P."/>
            <person name="Satapoomin P."/>
            <person name="Huang J."/>
            <person name="Bowman M."/>
            <person name="Iovene M."/>
            <person name="Sanseverino W."/>
            <person name="Cavagnaro P."/>
            <person name="Yildiz M."/>
            <person name="Macko-Podgorni A."/>
            <person name="Moranska E."/>
            <person name="Grzebelus E."/>
            <person name="Grzebelus D."/>
            <person name="Ashrafi H."/>
            <person name="Zheng Z."/>
            <person name="Cheng S."/>
            <person name="Spooner D."/>
            <person name="Van Deynze A."/>
            <person name="Simon P."/>
        </authorList>
    </citation>
    <scope>NUCLEOTIDE SEQUENCE [LARGE SCALE GENOMIC DNA]</scope>
    <source>
        <tissue evidence="4">Leaf</tissue>
    </source>
</reference>
<keyword evidence="3" id="KW-0812">Transmembrane</keyword>
<evidence type="ECO:0000313" key="5">
    <source>
        <dbReference type="EMBL" id="WOH16543.1"/>
    </source>
</evidence>
<evidence type="ECO:0000313" key="4">
    <source>
        <dbReference type="EMBL" id="KZM83546.1"/>
    </source>
</evidence>
<dbReference type="PANTHER" id="PTHR47926:SF442">
    <property type="entry name" value="PUTATIVE-RELATED"/>
    <property type="match status" value="1"/>
</dbReference>
<dbReference type="Gramene" id="KZM83546">
    <property type="protein sequence ID" value="KZM83546"/>
    <property type="gene ID" value="DCAR_031115"/>
</dbReference>
<dbReference type="Proteomes" id="UP000077755">
    <property type="component" value="Chromosome 9"/>
</dbReference>
<organism evidence="4">
    <name type="scientific">Daucus carota subsp. sativus</name>
    <name type="common">Carrot</name>
    <dbReference type="NCBI Taxonomy" id="79200"/>
    <lineage>
        <taxon>Eukaryota</taxon>
        <taxon>Viridiplantae</taxon>
        <taxon>Streptophyta</taxon>
        <taxon>Embryophyta</taxon>
        <taxon>Tracheophyta</taxon>
        <taxon>Spermatophyta</taxon>
        <taxon>Magnoliopsida</taxon>
        <taxon>eudicotyledons</taxon>
        <taxon>Gunneridae</taxon>
        <taxon>Pentapetalae</taxon>
        <taxon>asterids</taxon>
        <taxon>campanulids</taxon>
        <taxon>Apiales</taxon>
        <taxon>Apiaceae</taxon>
        <taxon>Apioideae</taxon>
        <taxon>Scandiceae</taxon>
        <taxon>Daucinae</taxon>
        <taxon>Daucus</taxon>
        <taxon>Daucus sect. Daucus</taxon>
    </lineage>
</organism>
<evidence type="ECO:0000256" key="1">
    <source>
        <dbReference type="ARBA" id="ARBA00022737"/>
    </source>
</evidence>